<reference evidence="1 2" key="1">
    <citation type="submission" date="2019-03" db="EMBL/GenBank/DDBJ databases">
        <title>Draft genome sequences of novel Actinobacteria.</title>
        <authorList>
            <person name="Sahin N."/>
            <person name="Ay H."/>
            <person name="Saygin H."/>
        </authorList>
    </citation>
    <scope>NUCLEOTIDE SEQUENCE [LARGE SCALE GENOMIC DNA]</scope>
    <source>
        <strain evidence="1 2">CH32</strain>
    </source>
</reference>
<dbReference type="EMBL" id="SMKQ01000017">
    <property type="protein sequence ID" value="TDD52327.1"/>
    <property type="molecule type" value="Genomic_DNA"/>
</dbReference>
<keyword evidence="2" id="KW-1185">Reference proteome</keyword>
<sequence>MGVLYDYFSAATDEEAAAVVDWVGGPAFPPPGAEQKDNIDLKGIDPSVMLGKLEALLVGQSYDEIAERQGVFAVRFEESGEKGVVTIADEFTAVLAAATDERLIAVAEPWSQMEEFRGLADPRLLHQPLHDLRDLAARTRRRGHRLYCWMSI</sequence>
<name>A0A4V2YMZ6_9ACTN</name>
<protein>
    <recommendedName>
        <fullName evidence="3">DUF1877 family protein</fullName>
    </recommendedName>
</protein>
<dbReference type="Proteomes" id="UP000295302">
    <property type="component" value="Unassembled WGS sequence"/>
</dbReference>
<organism evidence="1 2">
    <name type="scientific">Nonomuraea terrae</name>
    <dbReference type="NCBI Taxonomy" id="2530383"/>
    <lineage>
        <taxon>Bacteria</taxon>
        <taxon>Bacillati</taxon>
        <taxon>Actinomycetota</taxon>
        <taxon>Actinomycetes</taxon>
        <taxon>Streptosporangiales</taxon>
        <taxon>Streptosporangiaceae</taxon>
        <taxon>Nonomuraea</taxon>
    </lineage>
</organism>
<accession>A0A4V2YMZ6</accession>
<dbReference type="OrthoDB" id="3537879at2"/>
<comment type="caution">
    <text evidence="1">The sequence shown here is derived from an EMBL/GenBank/DDBJ whole genome shotgun (WGS) entry which is preliminary data.</text>
</comment>
<evidence type="ECO:0008006" key="3">
    <source>
        <dbReference type="Google" id="ProtNLM"/>
    </source>
</evidence>
<evidence type="ECO:0000313" key="2">
    <source>
        <dbReference type="Proteomes" id="UP000295302"/>
    </source>
</evidence>
<gene>
    <name evidence="1" type="ORF">E1286_08945</name>
</gene>
<dbReference type="AlphaFoldDB" id="A0A4V2YMZ6"/>
<evidence type="ECO:0000313" key="1">
    <source>
        <dbReference type="EMBL" id="TDD52327.1"/>
    </source>
</evidence>
<proteinExistence type="predicted"/>
<dbReference type="RefSeq" id="WP_132610607.1">
    <property type="nucleotide sequence ID" value="NZ_SMKQ01000017.1"/>
</dbReference>